<reference evidence="2" key="1">
    <citation type="submission" date="2016-12" db="EMBL/GenBank/DDBJ databases">
        <title>Comparative genomics of four Isosphaeraceae planctomycetes: a common pool of plasmids and glycoside hydrolase genes.</title>
        <authorList>
            <person name="Ivanova A."/>
        </authorList>
    </citation>
    <scope>NUCLEOTIDE SEQUENCE [LARGE SCALE GENOMIC DNA]</scope>
    <source>
        <strain evidence="2">PX4</strain>
    </source>
</reference>
<dbReference type="SUPFAM" id="SSF53448">
    <property type="entry name" value="Nucleotide-diphospho-sugar transferases"/>
    <property type="match status" value="1"/>
</dbReference>
<dbReference type="KEGG" id="pbor:BSF38_03689"/>
<gene>
    <name evidence="1" type="ORF">BSF38_03689</name>
</gene>
<dbReference type="Proteomes" id="UP000186309">
    <property type="component" value="Chromosome"/>
</dbReference>
<sequence>MSAFQPETESGSRTCVVVSYWAGLPVDSLYKLLYRMRKVESGCPFDLLIVCNGGDQRPLTLPRRFDALKPRILNRENTNYNLGAWDHGWRNAPGYDYYLFIQDDCLIKEPDWVYGFERRMDLDPGLGLLGEIERSSGMTWDYVGRMTTKPCAHVGDEWLDINQYILAKFRSHGIPRGELANHIPSIILFTSRNVLEEVGGFRYFGPSKEDAIAAEVAFSREIEALGHRISKVSDIPFHLIGHAEWRPNGAVFGRGPAWRIALREAYWKFKGELKLLLGMRRKSRRLMRCSPAPQADELPC</sequence>
<evidence type="ECO:0008006" key="3">
    <source>
        <dbReference type="Google" id="ProtNLM"/>
    </source>
</evidence>
<dbReference type="AlphaFoldDB" id="A0A1U7CT88"/>
<protein>
    <recommendedName>
        <fullName evidence="3">GT2 family glycosyltransferase</fullName>
    </recommendedName>
</protein>
<dbReference type="Gene3D" id="3.90.550.10">
    <property type="entry name" value="Spore Coat Polysaccharide Biosynthesis Protein SpsA, Chain A"/>
    <property type="match status" value="1"/>
</dbReference>
<dbReference type="OrthoDB" id="213871at2"/>
<evidence type="ECO:0000313" key="2">
    <source>
        <dbReference type="Proteomes" id="UP000186309"/>
    </source>
</evidence>
<dbReference type="EMBL" id="CP019082">
    <property type="protein sequence ID" value="APW62157.1"/>
    <property type="molecule type" value="Genomic_DNA"/>
</dbReference>
<name>A0A1U7CT88_9BACT</name>
<evidence type="ECO:0000313" key="1">
    <source>
        <dbReference type="EMBL" id="APW62157.1"/>
    </source>
</evidence>
<dbReference type="STRING" id="1387353.BSF38_03689"/>
<accession>A0A1U7CT88</accession>
<proteinExistence type="predicted"/>
<keyword evidence="2" id="KW-1185">Reference proteome</keyword>
<dbReference type="InterPro" id="IPR029044">
    <property type="entry name" value="Nucleotide-diphossugar_trans"/>
</dbReference>
<dbReference type="RefSeq" id="WP_076348011.1">
    <property type="nucleotide sequence ID" value="NZ_CP019082.1"/>
</dbReference>
<organism evidence="1 2">
    <name type="scientific">Paludisphaera borealis</name>
    <dbReference type="NCBI Taxonomy" id="1387353"/>
    <lineage>
        <taxon>Bacteria</taxon>
        <taxon>Pseudomonadati</taxon>
        <taxon>Planctomycetota</taxon>
        <taxon>Planctomycetia</taxon>
        <taxon>Isosphaerales</taxon>
        <taxon>Isosphaeraceae</taxon>
        <taxon>Paludisphaera</taxon>
    </lineage>
</organism>